<name>A0ABQ9HHU9_9NEOP</name>
<organism evidence="2 3">
    <name type="scientific">Dryococelus australis</name>
    <dbReference type="NCBI Taxonomy" id="614101"/>
    <lineage>
        <taxon>Eukaryota</taxon>
        <taxon>Metazoa</taxon>
        <taxon>Ecdysozoa</taxon>
        <taxon>Arthropoda</taxon>
        <taxon>Hexapoda</taxon>
        <taxon>Insecta</taxon>
        <taxon>Pterygota</taxon>
        <taxon>Neoptera</taxon>
        <taxon>Polyneoptera</taxon>
        <taxon>Phasmatodea</taxon>
        <taxon>Verophasmatodea</taxon>
        <taxon>Anareolatae</taxon>
        <taxon>Phasmatidae</taxon>
        <taxon>Eurycanthinae</taxon>
        <taxon>Dryococelus</taxon>
    </lineage>
</organism>
<sequence length="792" mass="90679">MEQRRNEKAGKTGDLRKKMPTHGIVRHDSNLGKSEYFPDRNKVEASKYWLVVQSKRRVRRTWPSLCFGEPVIQGGVQHDHIIIQQRWTNENPNKITLHRPCNSRPSEKYNDDLSTDVLNSVREHFKRSQQQEDCCDLMRKIVVYEDEGFRKTSAPIAVKRIYDILYFLNLKWALVPHRHVTTLLDRANIIRLSGIPMQARRDVYSRLKATGDELASPRIESRPHPGVAEARYHHTLQKYAELGQDSDLIEDFATPMSSGYQLPSPPTIGFNQEALRLANRLKSCTPIGWRAQHRVRTRGPFERSLSLPPIFNYARHCCLPPTRTGFDSRRGRLPDIRMCESCQTMALVCGFSRVSPVSPAPFFPAKFHAHFTSPLSALRTLDVRSRTNLFTNSPERDTRMDRLANSGMDPRVQGHEPRERYGLHSRPPSASSLLRARREREIPEKTGIVRHDSHLLKSVDPAGDCVGSPWWEASVLITQPPWPRYRRNIDKVWSFRYQKCEREINISAWLVREKKTSSDRHYDIPLSLLSAMDVYVNQTIGYDAGPRAKREVQCVHKENGELTQCLPHVSSDDVCHICSRNVPLLSSPGWPNDKGPLQTPKPPRFDDCWPARVNSVTERLHVRGNERRETHEKNLLSRSTGTKRIENGSPVAARSTDSARLGGRRDCEPKTKGIEKGENPVFYDYYSHTAFPDFGLPIGGEEEPHPLTAKRPRINETGGQIQSPSLARPHILAPSTIEVLRSLHSETKRVVWPGFYPYPKCLSRAQPEQVAAHRSAFPHDWESLQTFSSIRR</sequence>
<keyword evidence="3" id="KW-1185">Reference proteome</keyword>
<protein>
    <recommendedName>
        <fullName evidence="4">HNH nuclease domain-containing protein</fullName>
    </recommendedName>
</protein>
<feature type="region of interest" description="Disordered" evidence="1">
    <location>
        <begin position="391"/>
        <end position="433"/>
    </location>
</feature>
<accession>A0ABQ9HHU9</accession>
<feature type="region of interest" description="Disordered" evidence="1">
    <location>
        <begin position="642"/>
        <end position="673"/>
    </location>
</feature>
<evidence type="ECO:0008006" key="4">
    <source>
        <dbReference type="Google" id="ProtNLM"/>
    </source>
</evidence>
<reference evidence="2 3" key="1">
    <citation type="submission" date="2023-02" db="EMBL/GenBank/DDBJ databases">
        <title>LHISI_Scaffold_Assembly.</title>
        <authorList>
            <person name="Stuart O.P."/>
            <person name="Cleave R."/>
            <person name="Magrath M.J.L."/>
            <person name="Mikheyev A.S."/>
        </authorList>
    </citation>
    <scope>NUCLEOTIDE SEQUENCE [LARGE SCALE GENOMIC DNA]</scope>
    <source>
        <strain evidence="2">Daus_M_001</strain>
        <tissue evidence="2">Leg muscle</tissue>
    </source>
</reference>
<evidence type="ECO:0000256" key="1">
    <source>
        <dbReference type="SAM" id="MobiDB-lite"/>
    </source>
</evidence>
<comment type="caution">
    <text evidence="2">The sequence shown here is derived from an EMBL/GenBank/DDBJ whole genome shotgun (WGS) entry which is preliminary data.</text>
</comment>
<dbReference type="Proteomes" id="UP001159363">
    <property type="component" value="Chromosome 4"/>
</dbReference>
<evidence type="ECO:0000313" key="3">
    <source>
        <dbReference type="Proteomes" id="UP001159363"/>
    </source>
</evidence>
<evidence type="ECO:0000313" key="2">
    <source>
        <dbReference type="EMBL" id="KAJ8883809.1"/>
    </source>
</evidence>
<dbReference type="EMBL" id="JARBHB010000005">
    <property type="protein sequence ID" value="KAJ8883809.1"/>
    <property type="molecule type" value="Genomic_DNA"/>
</dbReference>
<feature type="compositionally biased region" description="Basic and acidic residues" evidence="1">
    <location>
        <begin position="663"/>
        <end position="673"/>
    </location>
</feature>
<feature type="compositionally biased region" description="Basic and acidic residues" evidence="1">
    <location>
        <begin position="412"/>
        <end position="422"/>
    </location>
</feature>
<gene>
    <name evidence="2" type="ORF">PR048_015664</name>
</gene>
<proteinExistence type="predicted"/>